<dbReference type="Gene3D" id="1.20.140.150">
    <property type="match status" value="1"/>
</dbReference>
<dbReference type="Proteomes" id="UP000518752">
    <property type="component" value="Unassembled WGS sequence"/>
</dbReference>
<dbReference type="GO" id="GO:0035838">
    <property type="term" value="C:growing cell tip"/>
    <property type="evidence" value="ECO:0007669"/>
    <property type="project" value="TreeGrafter"/>
</dbReference>
<dbReference type="EMBL" id="JAACJN010000010">
    <property type="protein sequence ID" value="KAF5391373.1"/>
    <property type="molecule type" value="Genomic_DNA"/>
</dbReference>
<evidence type="ECO:0000313" key="7">
    <source>
        <dbReference type="Proteomes" id="UP000518752"/>
    </source>
</evidence>
<protein>
    <recommendedName>
        <fullName evidence="8">Pali-domain-containing protein</fullName>
    </recommendedName>
</protein>
<proteinExistence type="predicted"/>
<evidence type="ECO:0000256" key="1">
    <source>
        <dbReference type="ARBA" id="ARBA00004141"/>
    </source>
</evidence>
<dbReference type="GO" id="GO:0005886">
    <property type="term" value="C:plasma membrane"/>
    <property type="evidence" value="ECO:0007669"/>
    <property type="project" value="InterPro"/>
</dbReference>
<sequence length="241" mass="25844">MLAAIITPALSFVAFVLLLFATLSVPIIKSIFLFTLAANISSQLESASATVRFGVWGYCTSSVDVAGLFSDNITPAKCSPVHLGYTFDATIAHFLQVPLNLDSNELVRVVSKTTTAALVLHPIACALTFLTMLISLFMFRRGSNRPARLPSLLTLIIGTLAALLTTIVFLIDVILVAVIRDHVKEDTDGDVSLNWGNAVWIALGATIALWLAMVATCGRLCACGSQKRFVLLSHTLHPSEA</sequence>
<evidence type="ECO:0000313" key="6">
    <source>
        <dbReference type="EMBL" id="KAF5391373.1"/>
    </source>
</evidence>
<evidence type="ECO:0000256" key="3">
    <source>
        <dbReference type="ARBA" id="ARBA00022989"/>
    </source>
</evidence>
<comment type="subcellular location">
    <subcellularLocation>
        <location evidence="1">Membrane</location>
        <topology evidence="1">Multi-pass membrane protein</topology>
    </subcellularLocation>
</comment>
<feature type="transmembrane region" description="Helical" evidence="5">
    <location>
        <begin position="199"/>
        <end position="222"/>
    </location>
</feature>
<evidence type="ECO:0008006" key="8">
    <source>
        <dbReference type="Google" id="ProtNLM"/>
    </source>
</evidence>
<reference evidence="6 7" key="1">
    <citation type="journal article" date="2020" name="ISME J.">
        <title>Uncovering the hidden diversity of litter-decomposition mechanisms in mushroom-forming fungi.</title>
        <authorList>
            <person name="Floudas D."/>
            <person name="Bentzer J."/>
            <person name="Ahren D."/>
            <person name="Johansson T."/>
            <person name="Persson P."/>
            <person name="Tunlid A."/>
        </authorList>
    </citation>
    <scope>NUCLEOTIDE SEQUENCE [LARGE SCALE GENOMIC DNA]</scope>
    <source>
        <strain evidence="6 7">CBS 406.79</strain>
    </source>
</reference>
<accession>A0A8H5MES8</accession>
<evidence type="ECO:0000256" key="2">
    <source>
        <dbReference type="ARBA" id="ARBA00022692"/>
    </source>
</evidence>
<evidence type="ECO:0000256" key="4">
    <source>
        <dbReference type="ARBA" id="ARBA00023136"/>
    </source>
</evidence>
<dbReference type="GO" id="GO:0032153">
    <property type="term" value="C:cell division site"/>
    <property type="evidence" value="ECO:0007669"/>
    <property type="project" value="TreeGrafter"/>
</dbReference>
<keyword evidence="2 5" id="KW-0812">Transmembrane</keyword>
<dbReference type="PANTHER" id="PTHR28013">
    <property type="entry name" value="PROTEIN DCV1-RELATED"/>
    <property type="match status" value="1"/>
</dbReference>
<keyword evidence="7" id="KW-1185">Reference proteome</keyword>
<dbReference type="Pfam" id="PF06687">
    <property type="entry name" value="SUR7"/>
    <property type="match status" value="1"/>
</dbReference>
<gene>
    <name evidence="6" type="ORF">D9757_002008</name>
</gene>
<dbReference type="OrthoDB" id="2354757at2759"/>
<dbReference type="PANTHER" id="PTHR28013:SF3">
    <property type="entry name" value="PROTEIN DCV1-RELATED"/>
    <property type="match status" value="1"/>
</dbReference>
<evidence type="ECO:0000256" key="5">
    <source>
        <dbReference type="SAM" id="Phobius"/>
    </source>
</evidence>
<name>A0A8H5MES8_9AGAR</name>
<keyword evidence="3 5" id="KW-1133">Transmembrane helix</keyword>
<feature type="transmembrane region" description="Helical" evidence="5">
    <location>
        <begin position="118"/>
        <end position="139"/>
    </location>
</feature>
<feature type="transmembrane region" description="Helical" evidence="5">
    <location>
        <begin position="151"/>
        <end position="179"/>
    </location>
</feature>
<comment type="caution">
    <text evidence="6">The sequence shown here is derived from an EMBL/GenBank/DDBJ whole genome shotgun (WGS) entry which is preliminary data.</text>
</comment>
<dbReference type="InterPro" id="IPR051380">
    <property type="entry name" value="pH-response_reg_palI/RIM9"/>
</dbReference>
<keyword evidence="4 5" id="KW-0472">Membrane</keyword>
<dbReference type="InterPro" id="IPR009571">
    <property type="entry name" value="SUR7/Rim9-like_fungi"/>
</dbReference>
<dbReference type="AlphaFoldDB" id="A0A8H5MES8"/>
<organism evidence="6 7">
    <name type="scientific">Collybiopsis confluens</name>
    <dbReference type="NCBI Taxonomy" id="2823264"/>
    <lineage>
        <taxon>Eukaryota</taxon>
        <taxon>Fungi</taxon>
        <taxon>Dikarya</taxon>
        <taxon>Basidiomycota</taxon>
        <taxon>Agaricomycotina</taxon>
        <taxon>Agaricomycetes</taxon>
        <taxon>Agaricomycetidae</taxon>
        <taxon>Agaricales</taxon>
        <taxon>Marasmiineae</taxon>
        <taxon>Omphalotaceae</taxon>
        <taxon>Collybiopsis</taxon>
    </lineage>
</organism>